<comment type="caution">
    <text evidence="1">The sequence shown here is derived from an EMBL/GenBank/DDBJ whole genome shotgun (WGS) entry which is preliminary data.</text>
</comment>
<name>A0A9N9GGP1_9GLOM</name>
<keyword evidence="2" id="KW-1185">Reference proteome</keyword>
<dbReference type="OrthoDB" id="2418264at2759"/>
<proteinExistence type="predicted"/>
<dbReference type="Proteomes" id="UP000789706">
    <property type="component" value="Unassembled WGS sequence"/>
</dbReference>
<organism evidence="1 2">
    <name type="scientific">Diversispora eburnea</name>
    <dbReference type="NCBI Taxonomy" id="1213867"/>
    <lineage>
        <taxon>Eukaryota</taxon>
        <taxon>Fungi</taxon>
        <taxon>Fungi incertae sedis</taxon>
        <taxon>Mucoromycota</taxon>
        <taxon>Glomeromycotina</taxon>
        <taxon>Glomeromycetes</taxon>
        <taxon>Diversisporales</taxon>
        <taxon>Diversisporaceae</taxon>
        <taxon>Diversispora</taxon>
    </lineage>
</organism>
<reference evidence="1" key="1">
    <citation type="submission" date="2021-06" db="EMBL/GenBank/DDBJ databases">
        <authorList>
            <person name="Kallberg Y."/>
            <person name="Tangrot J."/>
            <person name="Rosling A."/>
        </authorList>
    </citation>
    <scope>NUCLEOTIDE SEQUENCE</scope>
    <source>
        <strain evidence="1">AZ414A</strain>
    </source>
</reference>
<accession>A0A9N9GGP1</accession>
<dbReference type="EMBL" id="CAJVPK010002243">
    <property type="protein sequence ID" value="CAG8609153.1"/>
    <property type="molecule type" value="Genomic_DNA"/>
</dbReference>
<evidence type="ECO:0000313" key="1">
    <source>
        <dbReference type="EMBL" id="CAG8609153.1"/>
    </source>
</evidence>
<gene>
    <name evidence="1" type="ORF">DEBURN_LOCUS9894</name>
</gene>
<dbReference type="AlphaFoldDB" id="A0A9N9GGP1"/>
<sequence>MKILEFATFENLSNIIQNNFNNKAIMISINTILTQLDKLKRHLKCGFEEELIINSDGTVIRDPCISHCLLFAFDTENINKEKEKEIKDVIDLTGKNNDVKNIDSEFSLAKGWALKSNQKFGEKGGNRMMKEIKVLLECFFLNRNRNQKDKMNTQDMHTELLKYVETAEEDIPK</sequence>
<protein>
    <submittedName>
        <fullName evidence="1">3671_t:CDS:1</fullName>
    </submittedName>
</protein>
<evidence type="ECO:0000313" key="2">
    <source>
        <dbReference type="Proteomes" id="UP000789706"/>
    </source>
</evidence>
<feature type="non-terminal residue" evidence="1">
    <location>
        <position position="173"/>
    </location>
</feature>